<evidence type="ECO:0000256" key="2">
    <source>
        <dbReference type="ARBA" id="ARBA00005988"/>
    </source>
</evidence>
<dbReference type="GO" id="GO:0004181">
    <property type="term" value="F:metallocarboxypeptidase activity"/>
    <property type="evidence" value="ECO:0007669"/>
    <property type="project" value="InterPro"/>
</dbReference>
<keyword evidence="9" id="KW-0482">Metalloprotease</keyword>
<dbReference type="SMART" id="SM00631">
    <property type="entry name" value="Zn_pept"/>
    <property type="match status" value="1"/>
</dbReference>
<dbReference type="OrthoDB" id="3626597at2759"/>
<evidence type="ECO:0000256" key="4">
    <source>
        <dbReference type="ARBA" id="ARBA00022670"/>
    </source>
</evidence>
<dbReference type="GO" id="GO:0006508">
    <property type="term" value="P:proteolysis"/>
    <property type="evidence" value="ECO:0007669"/>
    <property type="project" value="UniProtKB-KW"/>
</dbReference>
<dbReference type="FunFam" id="3.40.630.10:FF:000084">
    <property type="entry name" value="Carboxypeptidase B2"/>
    <property type="match status" value="1"/>
</dbReference>
<dbReference type="GO" id="GO:0008270">
    <property type="term" value="F:zinc ion binding"/>
    <property type="evidence" value="ECO:0007669"/>
    <property type="project" value="InterPro"/>
</dbReference>
<evidence type="ECO:0000256" key="10">
    <source>
        <dbReference type="PROSITE-ProRule" id="PRU01379"/>
    </source>
</evidence>
<keyword evidence="7" id="KW-0378">Hydrolase</keyword>
<comment type="similarity">
    <text evidence="2 10">Belongs to the peptidase M14 family.</text>
</comment>
<keyword evidence="3" id="KW-0121">Carboxypeptidase</keyword>
<dbReference type="SUPFAM" id="SSF53187">
    <property type="entry name" value="Zn-dependent exopeptidases"/>
    <property type="match status" value="1"/>
</dbReference>
<name>A0A1I8MSC1_MUSDO</name>
<proteinExistence type="inferred from homology"/>
<dbReference type="InterPro" id="IPR000834">
    <property type="entry name" value="Peptidase_M14"/>
</dbReference>
<accession>A0A1I8MSC1</accession>
<dbReference type="VEuPathDB" id="VectorBase:MDOMA2_007912"/>
<organism evidence="12">
    <name type="scientific">Musca domestica</name>
    <name type="common">House fly</name>
    <dbReference type="NCBI Taxonomy" id="7370"/>
    <lineage>
        <taxon>Eukaryota</taxon>
        <taxon>Metazoa</taxon>
        <taxon>Ecdysozoa</taxon>
        <taxon>Arthropoda</taxon>
        <taxon>Hexapoda</taxon>
        <taxon>Insecta</taxon>
        <taxon>Pterygota</taxon>
        <taxon>Neoptera</taxon>
        <taxon>Endopterygota</taxon>
        <taxon>Diptera</taxon>
        <taxon>Brachycera</taxon>
        <taxon>Muscomorpha</taxon>
        <taxon>Muscoidea</taxon>
        <taxon>Muscidae</taxon>
        <taxon>Musca</taxon>
    </lineage>
</organism>
<dbReference type="STRING" id="7370.A0A1I8MSC1"/>
<evidence type="ECO:0000259" key="11">
    <source>
        <dbReference type="PROSITE" id="PS52035"/>
    </source>
</evidence>
<evidence type="ECO:0000256" key="6">
    <source>
        <dbReference type="ARBA" id="ARBA00022729"/>
    </source>
</evidence>
<reference evidence="12" key="1">
    <citation type="submission" date="2020-05" db="UniProtKB">
        <authorList>
            <consortium name="EnsemblMetazoa"/>
        </authorList>
    </citation>
    <scope>IDENTIFICATION</scope>
    <source>
        <strain evidence="12">Aabys</strain>
    </source>
</reference>
<keyword evidence="4" id="KW-0645">Protease</keyword>
<dbReference type="AlphaFoldDB" id="A0A1I8MSC1"/>
<dbReference type="PRINTS" id="PR00765">
    <property type="entry name" value="CRBOXYPTASEA"/>
</dbReference>
<evidence type="ECO:0000256" key="1">
    <source>
        <dbReference type="ARBA" id="ARBA00001947"/>
    </source>
</evidence>
<evidence type="ECO:0000256" key="9">
    <source>
        <dbReference type="ARBA" id="ARBA00023049"/>
    </source>
</evidence>
<gene>
    <name evidence="12" type="primary">101889019</name>
</gene>
<dbReference type="PROSITE" id="PS52035">
    <property type="entry name" value="PEPTIDASE_M14"/>
    <property type="match status" value="1"/>
</dbReference>
<evidence type="ECO:0000256" key="7">
    <source>
        <dbReference type="ARBA" id="ARBA00022801"/>
    </source>
</evidence>
<protein>
    <recommendedName>
        <fullName evidence="11">Peptidase M14 domain-containing protein</fullName>
    </recommendedName>
</protein>
<keyword evidence="8" id="KW-0862">Zinc</keyword>
<evidence type="ECO:0000256" key="5">
    <source>
        <dbReference type="ARBA" id="ARBA00022723"/>
    </source>
</evidence>
<dbReference type="EnsemblMetazoa" id="MDOA007978-RA">
    <property type="protein sequence ID" value="MDOA007978-PA"/>
    <property type="gene ID" value="MDOA007978"/>
</dbReference>
<dbReference type="VEuPathDB" id="VectorBase:MDOA007978"/>
<dbReference type="RefSeq" id="XP_005187960.2">
    <property type="nucleotide sequence ID" value="XM_005187903.3"/>
</dbReference>
<keyword evidence="6" id="KW-0732">Signal</keyword>
<keyword evidence="5" id="KW-0479">Metal-binding</keyword>
<dbReference type="PANTHER" id="PTHR11705:SF154">
    <property type="entry name" value="PEPTIDASE M14 CARBOXYPEPTIDASE A DOMAIN-CONTAINING PROTEIN"/>
    <property type="match status" value="1"/>
</dbReference>
<dbReference type="GO" id="GO:0005615">
    <property type="term" value="C:extracellular space"/>
    <property type="evidence" value="ECO:0007669"/>
    <property type="project" value="TreeGrafter"/>
</dbReference>
<feature type="active site" description="Proton donor/acceptor" evidence="10">
    <location>
        <position position="371"/>
    </location>
</feature>
<dbReference type="Pfam" id="PF00246">
    <property type="entry name" value="Peptidase_M14"/>
    <property type="match status" value="1"/>
</dbReference>
<dbReference type="KEGG" id="mde:101889019"/>
<dbReference type="Gene3D" id="3.40.630.10">
    <property type="entry name" value="Zn peptidases"/>
    <property type="match status" value="1"/>
</dbReference>
<feature type="domain" description="Peptidase M14" evidence="11">
    <location>
        <begin position="81"/>
        <end position="404"/>
    </location>
</feature>
<evidence type="ECO:0000256" key="8">
    <source>
        <dbReference type="ARBA" id="ARBA00022833"/>
    </source>
</evidence>
<evidence type="ECO:0000313" key="12">
    <source>
        <dbReference type="EnsemblMetazoa" id="MDOA007978-PA"/>
    </source>
</evidence>
<evidence type="ECO:0000256" key="3">
    <source>
        <dbReference type="ARBA" id="ARBA00022645"/>
    </source>
</evidence>
<comment type="cofactor">
    <cofactor evidence="1">
        <name>Zn(2+)</name>
        <dbReference type="ChEBI" id="CHEBI:29105"/>
    </cofactor>
</comment>
<dbReference type="eggNOG" id="KOG2650">
    <property type="taxonomic scope" value="Eukaryota"/>
</dbReference>
<sequence length="494" mass="56869">MANSNKPLEISGQHLSLQSLASQRYLPKLAHAKTSRIYTGRIGASSSALKELKKEKRKRPTRSTASISRLIELPRPDVLNSYLSYGEILQYLDYLRLRYCEFVKLHTLGLSYERRPIRAIEIHWNSERNLWAQAKENRISSAPSTYCGELKELELCAPERGRNTVFIEAGTHAREWITVTVALHCIHQLTEKNGRHRELLRKLRFFIVPVVNPDGYEYSKNKNPRWRKNRRPHDDDGYVGTDCNRNFDIHWDQCKSKAKRNTYPGDKPFSEPETKSLAQMLHKLAPKLLFFLSLHSYAQCIMYPWGHSKSLPQEYKLMESVAMAARNAIKSYNGRYYRVGSISNITKRIIAGSVVDYAYGVVKIPICLVMELPSTEYGFQPPPEKISPLSSESWCGIREMCKQAYSIKSQIDEREAKEVLGNQIEPSLPKIIITPKEENNTKPSSNLGQTEQVLLTESFEEEAKNNNKIQPKFNVKTQRATDCYYPSLIDDEFK</sequence>
<dbReference type="PANTHER" id="PTHR11705">
    <property type="entry name" value="PROTEASE FAMILY M14 CARBOXYPEPTIDASE A,B"/>
    <property type="match status" value="1"/>
</dbReference>